<feature type="transmembrane region" description="Helical" evidence="8">
    <location>
        <begin position="12"/>
        <end position="33"/>
    </location>
</feature>
<comment type="caution">
    <text evidence="10">The sequence shown here is derived from an EMBL/GenBank/DDBJ whole genome shotgun (WGS) entry which is preliminary data.</text>
</comment>
<organism evidence="10 11">
    <name type="scientific">Pseudaminobacter soli</name>
    <name type="common">ex Zhang et al. 2022</name>
    <dbReference type="NCBI Taxonomy" id="2831468"/>
    <lineage>
        <taxon>Bacteria</taxon>
        <taxon>Pseudomonadati</taxon>
        <taxon>Pseudomonadota</taxon>
        <taxon>Alphaproteobacteria</taxon>
        <taxon>Hyphomicrobiales</taxon>
        <taxon>Phyllobacteriaceae</taxon>
        <taxon>Pseudaminobacter</taxon>
    </lineage>
</organism>
<feature type="transmembrane region" description="Helical" evidence="8">
    <location>
        <begin position="234"/>
        <end position="256"/>
    </location>
</feature>
<keyword evidence="3" id="KW-1003">Cell membrane</keyword>
<dbReference type="Proteomes" id="UP000680348">
    <property type="component" value="Unassembled WGS sequence"/>
</dbReference>
<dbReference type="InterPro" id="IPR000515">
    <property type="entry name" value="MetI-like"/>
</dbReference>
<evidence type="ECO:0000313" key="10">
    <source>
        <dbReference type="EMBL" id="MBS3652136.1"/>
    </source>
</evidence>
<dbReference type="Pfam" id="PF00528">
    <property type="entry name" value="BPD_transp_1"/>
    <property type="match status" value="1"/>
</dbReference>
<protein>
    <submittedName>
        <fullName evidence="10">ABC transporter permease subunit</fullName>
    </submittedName>
</protein>
<keyword evidence="6 8" id="KW-1133">Transmembrane helix</keyword>
<feature type="transmembrane region" description="Helical" evidence="8">
    <location>
        <begin position="177"/>
        <end position="199"/>
    </location>
</feature>
<keyword evidence="11" id="KW-1185">Reference proteome</keyword>
<evidence type="ECO:0000313" key="11">
    <source>
        <dbReference type="Proteomes" id="UP000680348"/>
    </source>
</evidence>
<dbReference type="CDD" id="cd06261">
    <property type="entry name" value="TM_PBP2"/>
    <property type="match status" value="1"/>
</dbReference>
<evidence type="ECO:0000256" key="2">
    <source>
        <dbReference type="ARBA" id="ARBA00022448"/>
    </source>
</evidence>
<feature type="transmembrane region" description="Helical" evidence="8">
    <location>
        <begin position="69"/>
        <end position="91"/>
    </location>
</feature>
<name>A0A942E735_9HYPH</name>
<feature type="transmembrane region" description="Helical" evidence="8">
    <location>
        <begin position="133"/>
        <end position="156"/>
    </location>
</feature>
<dbReference type="InterPro" id="IPR035906">
    <property type="entry name" value="MetI-like_sf"/>
</dbReference>
<evidence type="ECO:0000256" key="4">
    <source>
        <dbReference type="ARBA" id="ARBA00022519"/>
    </source>
</evidence>
<dbReference type="PANTHER" id="PTHR43357:SF4">
    <property type="entry name" value="INNER MEMBRANE ABC TRANSPORTER PERMEASE PROTEIN YDCV"/>
    <property type="match status" value="1"/>
</dbReference>
<accession>A0A942E735</accession>
<comment type="subcellular location">
    <subcellularLocation>
        <location evidence="1">Cell inner membrane</location>
        <topology evidence="1">Multi-pass membrane protein</topology>
    </subcellularLocation>
    <subcellularLocation>
        <location evidence="8">Cell membrane</location>
        <topology evidence="8">Multi-pass membrane protein</topology>
    </subcellularLocation>
</comment>
<sequence length="267" mass="28475">MSARTRNRLLMAVVWLFLLLLFLPVLVVIPVSVTDKSYLSLPADGISFEHYGSLTDPAKGWVPSFRNSALAAIATAIMATGIAAAFAVGAWIRSGWWPSAVRLLMLSPLIVPPIIYAVGMVRVLSKVSMLDTFWGVLVVHVVLSLPMAFLAIAASLANLDNRMVTAARSLGARPITIFGRVILPNIAPGLAAGAFLAFITSWDEITVTLFITARHFVTLPRRIYTSITDSIDPALAAIAAVLLIATMAVLIAQTLLKGRGARAGSAK</sequence>
<evidence type="ECO:0000256" key="3">
    <source>
        <dbReference type="ARBA" id="ARBA00022475"/>
    </source>
</evidence>
<dbReference type="GO" id="GO:0005886">
    <property type="term" value="C:plasma membrane"/>
    <property type="evidence" value="ECO:0007669"/>
    <property type="project" value="UniProtKB-SubCell"/>
</dbReference>
<feature type="domain" description="ABC transmembrane type-1" evidence="9">
    <location>
        <begin position="65"/>
        <end position="256"/>
    </location>
</feature>
<dbReference type="AlphaFoldDB" id="A0A942E735"/>
<dbReference type="PANTHER" id="PTHR43357">
    <property type="entry name" value="INNER MEMBRANE ABC TRANSPORTER PERMEASE PROTEIN YDCV"/>
    <property type="match status" value="1"/>
</dbReference>
<evidence type="ECO:0000259" key="9">
    <source>
        <dbReference type="PROSITE" id="PS50928"/>
    </source>
</evidence>
<evidence type="ECO:0000256" key="8">
    <source>
        <dbReference type="RuleBase" id="RU363032"/>
    </source>
</evidence>
<keyword evidence="2 8" id="KW-0813">Transport</keyword>
<dbReference type="EMBL" id="JAGWCR010000020">
    <property type="protein sequence ID" value="MBS3652136.1"/>
    <property type="molecule type" value="Genomic_DNA"/>
</dbReference>
<dbReference type="RefSeq" id="WP_188257694.1">
    <property type="nucleotide sequence ID" value="NZ_JABVCF010000020.1"/>
</dbReference>
<keyword evidence="7 8" id="KW-0472">Membrane</keyword>
<dbReference type="SUPFAM" id="SSF161098">
    <property type="entry name" value="MetI-like"/>
    <property type="match status" value="1"/>
</dbReference>
<feature type="transmembrane region" description="Helical" evidence="8">
    <location>
        <begin position="103"/>
        <end position="121"/>
    </location>
</feature>
<evidence type="ECO:0000256" key="1">
    <source>
        <dbReference type="ARBA" id="ARBA00004429"/>
    </source>
</evidence>
<evidence type="ECO:0000256" key="6">
    <source>
        <dbReference type="ARBA" id="ARBA00022989"/>
    </source>
</evidence>
<keyword evidence="5 8" id="KW-0812">Transmembrane</keyword>
<gene>
    <name evidence="10" type="ORF">KEU06_26410</name>
</gene>
<dbReference type="GO" id="GO:0055085">
    <property type="term" value="P:transmembrane transport"/>
    <property type="evidence" value="ECO:0007669"/>
    <property type="project" value="InterPro"/>
</dbReference>
<evidence type="ECO:0000256" key="7">
    <source>
        <dbReference type="ARBA" id="ARBA00023136"/>
    </source>
</evidence>
<evidence type="ECO:0000256" key="5">
    <source>
        <dbReference type="ARBA" id="ARBA00022692"/>
    </source>
</evidence>
<comment type="similarity">
    <text evidence="8">Belongs to the binding-protein-dependent transport system permease family.</text>
</comment>
<dbReference type="PROSITE" id="PS50928">
    <property type="entry name" value="ABC_TM1"/>
    <property type="match status" value="1"/>
</dbReference>
<dbReference type="Gene3D" id="1.10.3720.10">
    <property type="entry name" value="MetI-like"/>
    <property type="match status" value="1"/>
</dbReference>
<keyword evidence="4" id="KW-0997">Cell inner membrane</keyword>
<proteinExistence type="inferred from homology"/>
<reference evidence="10" key="1">
    <citation type="submission" date="2021-04" db="EMBL/GenBank/DDBJ databases">
        <title>Pseudaminobacter soli sp. nov., isolated from paddy soil contaminated by heavy metals.</title>
        <authorList>
            <person name="Zhang K."/>
        </authorList>
    </citation>
    <scope>NUCLEOTIDE SEQUENCE</scope>
    <source>
        <strain evidence="10">19-2017</strain>
    </source>
</reference>